<name>G4Z4X4_PHYSP</name>
<dbReference type="InterPro" id="IPR044095">
    <property type="entry name" value="ADCK2_dom"/>
</dbReference>
<dbReference type="InterPro" id="IPR000719">
    <property type="entry name" value="Prot_kinase_dom"/>
</dbReference>
<reference evidence="3 4" key="1">
    <citation type="journal article" date="2006" name="Science">
        <title>Phytophthora genome sequences uncover evolutionary origins and mechanisms of pathogenesis.</title>
        <authorList>
            <person name="Tyler B.M."/>
            <person name="Tripathy S."/>
            <person name="Zhang X."/>
            <person name="Dehal P."/>
            <person name="Jiang R.H."/>
            <person name="Aerts A."/>
            <person name="Arredondo F.D."/>
            <person name="Baxter L."/>
            <person name="Bensasson D."/>
            <person name="Beynon J.L."/>
            <person name="Chapman J."/>
            <person name="Damasceno C.M."/>
            <person name="Dorrance A.E."/>
            <person name="Dou D."/>
            <person name="Dickerman A.W."/>
            <person name="Dubchak I.L."/>
            <person name="Garbelotto M."/>
            <person name="Gijzen M."/>
            <person name="Gordon S.G."/>
            <person name="Govers F."/>
            <person name="Grunwald N.J."/>
            <person name="Huang W."/>
            <person name="Ivors K.L."/>
            <person name="Jones R.W."/>
            <person name="Kamoun S."/>
            <person name="Krampis K."/>
            <person name="Lamour K.H."/>
            <person name="Lee M.K."/>
            <person name="McDonald W.H."/>
            <person name="Medina M."/>
            <person name="Meijer H.J."/>
            <person name="Nordberg E.K."/>
            <person name="Maclean D.J."/>
            <person name="Ospina-Giraldo M.D."/>
            <person name="Morris P.F."/>
            <person name="Phuntumart V."/>
            <person name="Putnam N.H."/>
            <person name="Rash S."/>
            <person name="Rose J.K."/>
            <person name="Sakihama Y."/>
            <person name="Salamov A.A."/>
            <person name="Savidor A."/>
            <person name="Scheuring C.F."/>
            <person name="Smith B.M."/>
            <person name="Sobral B.W."/>
            <person name="Terry A."/>
            <person name="Torto-Alalibo T.A."/>
            <person name="Win J."/>
            <person name="Xu Z."/>
            <person name="Zhang H."/>
            <person name="Grigoriev I.V."/>
            <person name="Rokhsar D.S."/>
            <person name="Boore J.L."/>
        </authorList>
    </citation>
    <scope>NUCLEOTIDE SEQUENCE [LARGE SCALE GENOMIC DNA]</scope>
    <source>
        <strain evidence="3 4">P6497</strain>
    </source>
</reference>
<dbReference type="InParanoid" id="G4Z4X4"/>
<dbReference type="InterPro" id="IPR004147">
    <property type="entry name" value="ABC1_dom"/>
</dbReference>
<accession>G4Z4X4</accession>
<evidence type="ECO:0000259" key="2">
    <source>
        <dbReference type="PROSITE" id="PS50011"/>
    </source>
</evidence>
<dbReference type="EMBL" id="JH159153">
    <property type="protein sequence ID" value="EGZ22303.1"/>
    <property type="molecule type" value="Genomic_DNA"/>
</dbReference>
<dbReference type="Pfam" id="PF03109">
    <property type="entry name" value="ABC1"/>
    <property type="match status" value="1"/>
</dbReference>
<dbReference type="AlphaFoldDB" id="G4Z4X4"/>
<keyword evidence="4" id="KW-1185">Reference proteome</keyword>
<proteinExistence type="inferred from homology"/>
<feature type="domain" description="Protein kinase" evidence="2">
    <location>
        <begin position="209"/>
        <end position="550"/>
    </location>
</feature>
<dbReference type="SUPFAM" id="SSF56112">
    <property type="entry name" value="Protein kinase-like (PK-like)"/>
    <property type="match status" value="1"/>
</dbReference>
<evidence type="ECO:0000256" key="1">
    <source>
        <dbReference type="ARBA" id="ARBA00009670"/>
    </source>
</evidence>
<dbReference type="OMA" id="SMVRTHH"/>
<dbReference type="PANTHER" id="PTHR45890:SF1">
    <property type="entry name" value="AARF DOMAIN CONTAINING KINASE 2"/>
    <property type="match status" value="1"/>
</dbReference>
<dbReference type="KEGG" id="psoj:PHYSODRAFT_314057"/>
<evidence type="ECO:0000313" key="4">
    <source>
        <dbReference type="Proteomes" id="UP000002640"/>
    </source>
</evidence>
<evidence type="ECO:0000313" key="3">
    <source>
        <dbReference type="EMBL" id="EGZ22303.1"/>
    </source>
</evidence>
<protein>
    <recommendedName>
        <fullName evidence="2">Protein kinase domain-containing protein</fullName>
    </recommendedName>
</protein>
<dbReference type="GeneID" id="20643680"/>
<dbReference type="GO" id="GO:0005524">
    <property type="term" value="F:ATP binding"/>
    <property type="evidence" value="ECO:0007669"/>
    <property type="project" value="InterPro"/>
</dbReference>
<dbReference type="PROSITE" id="PS50011">
    <property type="entry name" value="PROTEIN_KINASE_DOM"/>
    <property type="match status" value="1"/>
</dbReference>
<gene>
    <name evidence="3" type="ORF">PHYSODRAFT_314057</name>
</gene>
<dbReference type="RefSeq" id="XP_009525020.1">
    <property type="nucleotide sequence ID" value="XM_009526725.1"/>
</dbReference>
<dbReference type="CDD" id="cd13971">
    <property type="entry name" value="ADCK2-like"/>
    <property type="match status" value="1"/>
</dbReference>
<dbReference type="GO" id="GO:0004672">
    <property type="term" value="F:protein kinase activity"/>
    <property type="evidence" value="ECO:0007669"/>
    <property type="project" value="InterPro"/>
</dbReference>
<dbReference type="PANTHER" id="PTHR45890">
    <property type="entry name" value="AARF DOMAIN CONTAINING KINASE 2 (PREDICTED)"/>
    <property type="match status" value="1"/>
</dbReference>
<dbReference type="SMART" id="SM00220">
    <property type="entry name" value="S_TKc"/>
    <property type="match status" value="1"/>
</dbReference>
<organism evidence="3 4">
    <name type="scientific">Phytophthora sojae (strain P6497)</name>
    <name type="common">Soybean stem and root rot agent</name>
    <name type="synonym">Phytophthora megasperma f. sp. glycines</name>
    <dbReference type="NCBI Taxonomy" id="1094619"/>
    <lineage>
        <taxon>Eukaryota</taxon>
        <taxon>Sar</taxon>
        <taxon>Stramenopiles</taxon>
        <taxon>Oomycota</taxon>
        <taxon>Peronosporomycetes</taxon>
        <taxon>Peronosporales</taxon>
        <taxon>Peronosporaceae</taxon>
        <taxon>Phytophthora</taxon>
    </lineage>
</organism>
<comment type="similarity">
    <text evidence="1">Belongs to the protein kinase superfamily. ADCK protein kinase family.</text>
</comment>
<dbReference type="SMR" id="G4Z4X4"/>
<dbReference type="Gene3D" id="1.10.510.10">
    <property type="entry name" value="Transferase(Phosphotransferase) domain 1"/>
    <property type="match status" value="1"/>
</dbReference>
<dbReference type="STRING" id="1094619.G4Z4X4"/>
<dbReference type="InterPro" id="IPR011009">
    <property type="entry name" value="Kinase-like_dom_sf"/>
</dbReference>
<dbReference type="Proteomes" id="UP000002640">
    <property type="component" value="Unassembled WGS sequence"/>
</dbReference>
<dbReference type="InterPro" id="IPR052402">
    <property type="entry name" value="ADCK_kinase"/>
</dbReference>
<sequence>MALVFLRGAASAAAARRAPRSSLAGRRLLRPVQKPQLSTWPRLVPHQARALQSRLSAESRARLARDAWSRRNAELLRVFPRVLATSPTIEDKESLVQTLRRLLRVALHFAKLLGLSLPLALTAPVAFTAGAVLPRVEEQWWELALWLAQFSSPTVMKFLQWASTRRDMFPASFCDRFEKFHEHAPMHSWEQTEDALRMAFGDKWWEVLEVDSKPIGSGCIAQVYRGRILATNEEVAVKVIHPHVKQMVALDLQLLRGLVDMLEVVPTLRWLGGKDSVTEFASLMERQLNLRAEGENLARFSEHFRNRKGVRFPVPLMDYTTENVLVESFEGGLRFSEIFAQMEPPRRKAVARVVLEAYLRMVFLDNFAHGDLHPGNLLFDEQGTGRNTRVSRSEAIRNAGVVVIDAGIVTKLEQQDLRNFVELFHAVATGNGYKAGELIVARSKGKVLPNGEVVPAKCKDLESFCTGMERIVNEALCWRLSLKKVHVGALLRQVMELCCNHEVKLEGKYASIVVSIAVLEAVGRKLDPDIDILAVALPIITQSLIKNVLN</sequence>